<proteinExistence type="predicted"/>
<gene>
    <name evidence="2" type="ORF">PRK78_005607</name>
</gene>
<sequence>MASANYGLFQLLPYEIRREILMYAFGNRTVHMDIRYDHPVMPLDKRILDPDLKSYHVLLPPQRQQRRLLEKRKPKKWQWQSSICHRKGHSGGPMFDIPFYDQCHDGENVWCGFWRDERETSCFIGIMGWLVSCRRAYMEGIDVLYSTNTIHMANTTMIRNLPRLLPAQRLASIRSVEMLWNLHLFRADKLGDAPDSGTSAFHALLDMIPMLFPNLRKLYISLQGELRSVGTLDERYGTVEATILIPLDAMVRSLSANVQTCDIAVPYTVYVPIKHRATGHPGLGNRRLRNKVWERVWRELPHVALEGAGCTTHLAGFWIYRGFQDMCVDPAVGYSDLSEEGDYEIIWE</sequence>
<dbReference type="AlphaFoldDB" id="A0AAF0DK26"/>
<keyword evidence="3" id="KW-1185">Reference proteome</keyword>
<organism evidence="2 3">
    <name type="scientific">Emydomyces testavorans</name>
    <dbReference type="NCBI Taxonomy" id="2070801"/>
    <lineage>
        <taxon>Eukaryota</taxon>
        <taxon>Fungi</taxon>
        <taxon>Dikarya</taxon>
        <taxon>Ascomycota</taxon>
        <taxon>Pezizomycotina</taxon>
        <taxon>Eurotiomycetes</taxon>
        <taxon>Eurotiomycetidae</taxon>
        <taxon>Onygenales</taxon>
        <taxon>Nannizziopsiaceae</taxon>
        <taxon>Emydomyces</taxon>
    </lineage>
</organism>
<reference evidence="2" key="1">
    <citation type="submission" date="2023-03" db="EMBL/GenBank/DDBJ databases">
        <title>Emydomyces testavorans Genome Sequence.</title>
        <authorList>
            <person name="Hoyer L."/>
        </authorList>
    </citation>
    <scope>NUCLEOTIDE SEQUENCE</scope>
    <source>
        <strain evidence="2">16-2883</strain>
    </source>
</reference>
<dbReference type="EMBL" id="CP120629">
    <property type="protein sequence ID" value="WEW60122.1"/>
    <property type="molecule type" value="Genomic_DNA"/>
</dbReference>
<dbReference type="Pfam" id="PF24864">
    <property type="entry name" value="DUF7730"/>
    <property type="match status" value="1"/>
</dbReference>
<evidence type="ECO:0000313" key="3">
    <source>
        <dbReference type="Proteomes" id="UP001219355"/>
    </source>
</evidence>
<dbReference type="PANTHER" id="PTHR38790">
    <property type="entry name" value="2EXR DOMAIN-CONTAINING PROTEIN-RELATED"/>
    <property type="match status" value="1"/>
</dbReference>
<name>A0AAF0DK26_9EURO</name>
<evidence type="ECO:0000313" key="2">
    <source>
        <dbReference type="EMBL" id="WEW60122.1"/>
    </source>
</evidence>
<evidence type="ECO:0000259" key="1">
    <source>
        <dbReference type="Pfam" id="PF24864"/>
    </source>
</evidence>
<dbReference type="PANTHER" id="PTHR38790:SF4">
    <property type="entry name" value="2EXR DOMAIN-CONTAINING PROTEIN"/>
    <property type="match status" value="1"/>
</dbReference>
<dbReference type="InterPro" id="IPR056632">
    <property type="entry name" value="DUF7730"/>
</dbReference>
<feature type="domain" description="DUF7730" evidence="1">
    <location>
        <begin position="8"/>
        <end position="258"/>
    </location>
</feature>
<dbReference type="Proteomes" id="UP001219355">
    <property type="component" value="Chromosome 3"/>
</dbReference>
<protein>
    <recommendedName>
        <fullName evidence="1">DUF7730 domain-containing protein</fullName>
    </recommendedName>
</protein>
<accession>A0AAF0DK26</accession>